<dbReference type="Proteomes" id="UP000706926">
    <property type="component" value="Unassembled WGS sequence"/>
</dbReference>
<reference evidence="2 3" key="1">
    <citation type="submission" date="2021-03" db="EMBL/GenBank/DDBJ databases">
        <title>Genomic Encyclopedia of Type Strains, Phase IV (KMG-IV): sequencing the most valuable type-strain genomes for metagenomic binning, comparative biology and taxonomic classification.</title>
        <authorList>
            <person name="Goeker M."/>
        </authorList>
    </citation>
    <scope>NUCLEOTIDE SEQUENCE [LARGE SCALE GENOMIC DNA]</scope>
    <source>
        <strain evidence="2 3">DSM 15596</strain>
    </source>
</reference>
<gene>
    <name evidence="2" type="ORF">J2Z18_006223</name>
</gene>
<keyword evidence="1" id="KW-0472">Membrane</keyword>
<name>A0ABS4FLD0_9BACL</name>
<keyword evidence="3" id="KW-1185">Reference proteome</keyword>
<sequence>MFLAFEPMLTKSELIARFLIFGVIPLFFITVRFIGNALMTRRNKK</sequence>
<protein>
    <submittedName>
        <fullName evidence="2">Uncharacterized protein</fullName>
    </submittedName>
</protein>
<accession>A0ABS4FLD0</accession>
<evidence type="ECO:0000313" key="3">
    <source>
        <dbReference type="Proteomes" id="UP000706926"/>
    </source>
</evidence>
<keyword evidence="1" id="KW-0812">Transmembrane</keyword>
<organism evidence="2 3">
    <name type="scientific">Paenibacillus lactis</name>
    <dbReference type="NCBI Taxonomy" id="228574"/>
    <lineage>
        <taxon>Bacteria</taxon>
        <taxon>Bacillati</taxon>
        <taxon>Bacillota</taxon>
        <taxon>Bacilli</taxon>
        <taxon>Bacillales</taxon>
        <taxon>Paenibacillaceae</taxon>
        <taxon>Paenibacillus</taxon>
    </lineage>
</organism>
<feature type="transmembrane region" description="Helical" evidence="1">
    <location>
        <begin position="14"/>
        <end position="35"/>
    </location>
</feature>
<proteinExistence type="predicted"/>
<evidence type="ECO:0000313" key="2">
    <source>
        <dbReference type="EMBL" id="MBP1897073.1"/>
    </source>
</evidence>
<comment type="caution">
    <text evidence="2">The sequence shown here is derived from an EMBL/GenBank/DDBJ whole genome shotgun (WGS) entry which is preliminary data.</text>
</comment>
<dbReference type="EMBL" id="JAGGKI010000045">
    <property type="protein sequence ID" value="MBP1897073.1"/>
    <property type="molecule type" value="Genomic_DNA"/>
</dbReference>
<evidence type="ECO:0000256" key="1">
    <source>
        <dbReference type="SAM" id="Phobius"/>
    </source>
</evidence>
<keyword evidence="1" id="KW-1133">Transmembrane helix</keyword>